<dbReference type="Proteomes" id="UP000232720">
    <property type="component" value="Genome"/>
</dbReference>
<organismHost>
    <name type="scientific">Adoxophyes honmai</name>
    <name type="common">Smaller tea tortrix moth</name>
    <dbReference type="NCBI Taxonomy" id="85585"/>
</organismHost>
<keyword evidence="1" id="KW-0472">Membrane</keyword>
<reference evidence="2 3" key="1">
    <citation type="journal article" date="2003" name="Virology">
        <title>Genome sequence and organization of a nucleopolyhedrovirus isolated from the smaller tea tortrix, Adoxophyes honmai.</title>
        <authorList>
            <person name="Nakai M."/>
            <person name="Goto C."/>
            <person name="Kang W."/>
            <person name="Shikata M."/>
            <person name="Luque T."/>
            <person name="Kunimi Y."/>
        </authorList>
    </citation>
    <scope>NUCLEOTIDE SEQUENCE [LARGE SCALE GENOMIC DNA]</scope>
    <source>
        <strain evidence="2 3">ADN001</strain>
    </source>
</reference>
<dbReference type="EMBL" id="AP006270">
    <property type="protein sequence ID" value="BAC67334.1"/>
    <property type="molecule type" value="Genomic_DNA"/>
</dbReference>
<proteinExistence type="predicted"/>
<dbReference type="GeneID" id="1485811"/>
<evidence type="ECO:0000313" key="3">
    <source>
        <dbReference type="Proteomes" id="UP000232720"/>
    </source>
</evidence>
<organism evidence="2 3">
    <name type="scientific">Adoxophyes honmai nucleopolyhedrovirus</name>
    <dbReference type="NCBI Taxonomy" id="224399"/>
    <lineage>
        <taxon>Viruses</taxon>
        <taxon>Viruses incertae sedis</taxon>
        <taxon>Naldaviricetes</taxon>
        <taxon>Lefavirales</taxon>
        <taxon>Baculoviridae</taxon>
        <taxon>Alphabaculovirus</taxon>
        <taxon>Alphabaculovirus adhonmai</taxon>
    </lineage>
</organism>
<dbReference type="InterPro" id="IPR009313">
    <property type="entry name" value="Baculo_11_kDa"/>
</dbReference>
<evidence type="ECO:0000256" key="1">
    <source>
        <dbReference type="SAM" id="Phobius"/>
    </source>
</evidence>
<name>Q80LL3_NPVAH</name>
<keyword evidence="3" id="KW-1185">Reference proteome</keyword>
<dbReference type="RefSeq" id="NP_818730.1">
    <property type="nucleotide sequence ID" value="NC_004690.1"/>
</dbReference>
<keyword evidence="1" id="KW-0812">Transmembrane</keyword>
<keyword evidence="1" id="KW-1133">Transmembrane helix</keyword>
<protein>
    <recommendedName>
        <fullName evidence="4">Ac108</fullName>
    </recommendedName>
</protein>
<feature type="transmembrane region" description="Helical" evidence="1">
    <location>
        <begin position="33"/>
        <end position="57"/>
    </location>
</feature>
<evidence type="ECO:0000313" key="2">
    <source>
        <dbReference type="EMBL" id="BAC67334.1"/>
    </source>
</evidence>
<dbReference type="Pfam" id="PF06143">
    <property type="entry name" value="Baculo_11_kDa"/>
    <property type="match status" value="1"/>
</dbReference>
<accession>Q80LL3</accession>
<evidence type="ECO:0008006" key="4">
    <source>
        <dbReference type="Google" id="ProtNLM"/>
    </source>
</evidence>
<sequence length="78" mass="9238">MNYTAAQYTNNSILYADQLTQLISRNRSFFKDYLLVVCAFVMLVMITLLVLILLTVFKQKSERIETYASNLDYRMRQQ</sequence>
<dbReference type="KEGG" id="vg:1485811"/>